<dbReference type="Proteomes" id="UP000186406">
    <property type="component" value="Unassembled WGS sequence"/>
</dbReference>
<reference evidence="20 21" key="1">
    <citation type="submission" date="2016-12" db="EMBL/GenBank/DDBJ databases">
        <authorList>
            <person name="Song W.-J."/>
            <person name="Kurnit D.M."/>
        </authorList>
    </citation>
    <scope>NUCLEOTIDE SEQUENCE [LARGE SCALE GENOMIC DNA]</scope>
    <source>
        <strain evidence="20 21">DSM 19599</strain>
    </source>
</reference>
<dbReference type="GO" id="GO:0005886">
    <property type="term" value="C:plasma membrane"/>
    <property type="evidence" value="ECO:0007669"/>
    <property type="project" value="UniProtKB-SubCell"/>
</dbReference>
<evidence type="ECO:0000256" key="18">
    <source>
        <dbReference type="ARBA" id="ARBA00049504"/>
    </source>
</evidence>
<dbReference type="NCBIfam" id="TIGR00317">
    <property type="entry name" value="cobS"/>
    <property type="match status" value="1"/>
</dbReference>
<keyword evidence="12 19" id="KW-1133">Transmembrane helix</keyword>
<evidence type="ECO:0000256" key="6">
    <source>
        <dbReference type="ARBA" id="ARBA00015850"/>
    </source>
</evidence>
<keyword evidence="11 19" id="KW-0460">Magnesium</keyword>
<dbReference type="EC" id="2.7.8.26" evidence="5 19"/>
<dbReference type="RefSeq" id="WP_073629132.1">
    <property type="nucleotide sequence ID" value="NZ_FRXO01000004.1"/>
</dbReference>
<protein>
    <recommendedName>
        <fullName evidence="6 19">Adenosylcobinamide-GDP ribazoletransferase</fullName>
        <ecNumber evidence="5 19">2.7.8.26</ecNumber>
    </recommendedName>
    <alternativeName>
        <fullName evidence="16 19">Cobalamin synthase</fullName>
    </alternativeName>
    <alternativeName>
        <fullName evidence="15 19">Cobalamin-5'-phosphate synthase</fullName>
    </alternativeName>
</protein>
<dbReference type="PANTHER" id="PTHR34148:SF1">
    <property type="entry name" value="ADENOSYLCOBINAMIDE-GDP RIBAZOLETRANSFERASE"/>
    <property type="match status" value="1"/>
</dbReference>
<evidence type="ECO:0000313" key="20">
    <source>
        <dbReference type="EMBL" id="SHO65890.1"/>
    </source>
</evidence>
<evidence type="ECO:0000256" key="19">
    <source>
        <dbReference type="HAMAP-Rule" id="MF_00719"/>
    </source>
</evidence>
<evidence type="ECO:0000256" key="11">
    <source>
        <dbReference type="ARBA" id="ARBA00022842"/>
    </source>
</evidence>
<accession>A0A1M7ZLW5</accession>
<organism evidence="20 21">
    <name type="scientific">Pseudoxanthobacter soli DSM 19599</name>
    <dbReference type="NCBI Taxonomy" id="1123029"/>
    <lineage>
        <taxon>Bacteria</taxon>
        <taxon>Pseudomonadati</taxon>
        <taxon>Pseudomonadota</taxon>
        <taxon>Alphaproteobacteria</taxon>
        <taxon>Hyphomicrobiales</taxon>
        <taxon>Segnochrobactraceae</taxon>
        <taxon>Pseudoxanthobacter</taxon>
    </lineage>
</organism>
<gene>
    <name evidence="19" type="primary">cobS</name>
    <name evidence="20" type="ORF">SAMN02745172_02539</name>
</gene>
<evidence type="ECO:0000256" key="10">
    <source>
        <dbReference type="ARBA" id="ARBA00022692"/>
    </source>
</evidence>
<evidence type="ECO:0000256" key="17">
    <source>
        <dbReference type="ARBA" id="ARBA00048623"/>
    </source>
</evidence>
<keyword evidence="8 19" id="KW-0169">Cobalamin biosynthesis</keyword>
<evidence type="ECO:0000256" key="1">
    <source>
        <dbReference type="ARBA" id="ARBA00001946"/>
    </source>
</evidence>
<evidence type="ECO:0000256" key="14">
    <source>
        <dbReference type="ARBA" id="ARBA00025228"/>
    </source>
</evidence>
<dbReference type="AlphaFoldDB" id="A0A1M7ZLW5"/>
<name>A0A1M7ZLW5_9HYPH</name>
<dbReference type="Pfam" id="PF02654">
    <property type="entry name" value="CobS"/>
    <property type="match status" value="1"/>
</dbReference>
<feature type="transmembrane region" description="Helical" evidence="19">
    <location>
        <begin position="49"/>
        <end position="79"/>
    </location>
</feature>
<evidence type="ECO:0000256" key="3">
    <source>
        <dbReference type="ARBA" id="ARBA00004663"/>
    </source>
</evidence>
<dbReference type="STRING" id="1123029.SAMN02745172_02539"/>
<dbReference type="HAMAP" id="MF_00719">
    <property type="entry name" value="CobS"/>
    <property type="match status" value="1"/>
</dbReference>
<evidence type="ECO:0000313" key="21">
    <source>
        <dbReference type="Proteomes" id="UP000186406"/>
    </source>
</evidence>
<comment type="pathway">
    <text evidence="3 19">Cofactor biosynthesis; adenosylcobalamin biosynthesis; adenosylcobalamin from cob(II)yrinate a,c-diamide: step 7/7.</text>
</comment>
<dbReference type="GO" id="GO:0008818">
    <property type="term" value="F:cobalamin 5'-phosphate synthase activity"/>
    <property type="evidence" value="ECO:0007669"/>
    <property type="project" value="UniProtKB-UniRule"/>
</dbReference>
<evidence type="ECO:0000256" key="7">
    <source>
        <dbReference type="ARBA" id="ARBA00022475"/>
    </source>
</evidence>
<evidence type="ECO:0000256" key="8">
    <source>
        <dbReference type="ARBA" id="ARBA00022573"/>
    </source>
</evidence>
<evidence type="ECO:0000256" key="16">
    <source>
        <dbReference type="ARBA" id="ARBA00032853"/>
    </source>
</evidence>
<keyword evidence="7 19" id="KW-1003">Cell membrane</keyword>
<evidence type="ECO:0000256" key="12">
    <source>
        <dbReference type="ARBA" id="ARBA00022989"/>
    </source>
</evidence>
<evidence type="ECO:0000256" key="5">
    <source>
        <dbReference type="ARBA" id="ARBA00013200"/>
    </source>
</evidence>
<comment type="cofactor">
    <cofactor evidence="1 19">
        <name>Mg(2+)</name>
        <dbReference type="ChEBI" id="CHEBI:18420"/>
    </cofactor>
</comment>
<feature type="transmembrane region" description="Helical" evidence="19">
    <location>
        <begin position="126"/>
        <end position="149"/>
    </location>
</feature>
<evidence type="ECO:0000256" key="2">
    <source>
        <dbReference type="ARBA" id="ARBA00004651"/>
    </source>
</evidence>
<keyword evidence="13 19" id="KW-0472">Membrane</keyword>
<sequence length="273" mass="27372">MQHSSSPFADALLKRLAEIAAAVRFYSRLPVPRFGPADDPAAPPSLPQLAWAVPIAGALIALPGALVLATALAAGLAALPASALAVAVQLAVTGALHEDGLADTFDGFGGGWGRERKLEIMRDSRIGAFGAAAIVMALLLRVTMFAAIAGGLGPGAAFAAFIAGQSASRVGGVALLAMVPPARRDGAAAAVGRPRTQDLAAAFFAAVLITLVLVAPRFGVLAALAAAALIALVTVAMAFWCDHQIGGQTGDVLGADQQLSEIAFLLVLATVAG</sequence>
<dbReference type="PANTHER" id="PTHR34148">
    <property type="entry name" value="ADENOSYLCOBINAMIDE-GDP RIBAZOLETRANSFERASE"/>
    <property type="match status" value="1"/>
</dbReference>
<comment type="catalytic activity">
    <reaction evidence="18 19">
        <text>alpha-ribazole 5'-phosphate + adenosylcob(III)inamide-GDP = adenosylcob(III)alamin 5'-phosphate + GMP + H(+)</text>
        <dbReference type="Rhea" id="RHEA:23560"/>
        <dbReference type="ChEBI" id="CHEBI:15378"/>
        <dbReference type="ChEBI" id="CHEBI:57918"/>
        <dbReference type="ChEBI" id="CHEBI:58115"/>
        <dbReference type="ChEBI" id="CHEBI:60487"/>
        <dbReference type="ChEBI" id="CHEBI:60493"/>
        <dbReference type="EC" id="2.7.8.26"/>
    </reaction>
</comment>
<proteinExistence type="inferred from homology"/>
<keyword evidence="9 19" id="KW-0808">Transferase</keyword>
<comment type="function">
    <text evidence="14 19">Joins adenosylcobinamide-GDP and alpha-ribazole to generate adenosylcobalamin (Ado-cobalamin). Also synthesizes adenosylcobalamin 5'-phosphate from adenosylcobinamide-GDP and alpha-ribazole 5'-phosphate.</text>
</comment>
<dbReference type="InterPro" id="IPR003805">
    <property type="entry name" value="CobS"/>
</dbReference>
<evidence type="ECO:0000256" key="15">
    <source>
        <dbReference type="ARBA" id="ARBA00032605"/>
    </source>
</evidence>
<keyword evidence="21" id="KW-1185">Reference proteome</keyword>
<dbReference type="OrthoDB" id="9794626at2"/>
<dbReference type="EMBL" id="FRXO01000004">
    <property type="protein sequence ID" value="SHO65890.1"/>
    <property type="molecule type" value="Genomic_DNA"/>
</dbReference>
<dbReference type="UniPathway" id="UPA00148">
    <property type="reaction ID" value="UER00238"/>
</dbReference>
<evidence type="ECO:0000256" key="9">
    <source>
        <dbReference type="ARBA" id="ARBA00022679"/>
    </source>
</evidence>
<evidence type="ECO:0000256" key="4">
    <source>
        <dbReference type="ARBA" id="ARBA00010561"/>
    </source>
</evidence>
<feature type="transmembrane region" description="Helical" evidence="19">
    <location>
        <begin position="221"/>
        <end position="241"/>
    </location>
</feature>
<comment type="catalytic activity">
    <reaction evidence="17 19">
        <text>alpha-ribazole + adenosylcob(III)inamide-GDP = adenosylcob(III)alamin + GMP + H(+)</text>
        <dbReference type="Rhea" id="RHEA:16049"/>
        <dbReference type="ChEBI" id="CHEBI:10329"/>
        <dbReference type="ChEBI" id="CHEBI:15378"/>
        <dbReference type="ChEBI" id="CHEBI:18408"/>
        <dbReference type="ChEBI" id="CHEBI:58115"/>
        <dbReference type="ChEBI" id="CHEBI:60487"/>
        <dbReference type="EC" id="2.7.8.26"/>
    </reaction>
</comment>
<keyword evidence="10 19" id="KW-0812">Transmembrane</keyword>
<feature type="transmembrane region" description="Helical" evidence="19">
    <location>
        <begin position="199"/>
        <end position="215"/>
    </location>
</feature>
<comment type="subcellular location">
    <subcellularLocation>
        <location evidence="2 19">Cell membrane</location>
        <topology evidence="2 19">Multi-pass membrane protein</topology>
    </subcellularLocation>
</comment>
<evidence type="ECO:0000256" key="13">
    <source>
        <dbReference type="ARBA" id="ARBA00023136"/>
    </source>
</evidence>
<dbReference type="GO" id="GO:0009236">
    <property type="term" value="P:cobalamin biosynthetic process"/>
    <property type="evidence" value="ECO:0007669"/>
    <property type="project" value="UniProtKB-UniRule"/>
</dbReference>
<comment type="similarity">
    <text evidence="4 19">Belongs to the CobS family.</text>
</comment>
<dbReference type="GO" id="GO:0051073">
    <property type="term" value="F:adenosylcobinamide-GDP ribazoletransferase activity"/>
    <property type="evidence" value="ECO:0007669"/>
    <property type="project" value="UniProtKB-UniRule"/>
</dbReference>